<keyword evidence="15" id="KW-1185">Reference proteome</keyword>
<feature type="active site" description="Phosphocysteine intermediate; for EIIB activity" evidence="11">
    <location>
        <position position="72"/>
    </location>
</feature>
<evidence type="ECO:0000256" key="11">
    <source>
        <dbReference type="PROSITE-ProRule" id="PRU00421"/>
    </source>
</evidence>
<evidence type="ECO:0000256" key="10">
    <source>
        <dbReference type="ARBA" id="ARBA00023136"/>
    </source>
</evidence>
<comment type="subcellular location">
    <subcellularLocation>
        <location evidence="1">Cell membrane</location>
        <topology evidence="1">Multi-pass membrane protein</topology>
    </subcellularLocation>
</comment>
<reference evidence="14" key="1">
    <citation type="submission" date="2022-10" db="EMBL/GenBank/DDBJ databases">
        <title>Comparative genomic analysis of Cohnella hashimotonis sp. nov., isolated from the International Space Station.</title>
        <authorList>
            <person name="Simpson A."/>
            <person name="Venkateswaran K."/>
        </authorList>
    </citation>
    <scope>NUCLEOTIDE SEQUENCE</scope>
    <source>
        <strain evidence="14">DSM 28161</strain>
    </source>
</reference>
<dbReference type="EC" id="2.7.1.-" evidence="14"/>
<keyword evidence="9" id="KW-1133">Transmembrane helix</keyword>
<dbReference type="GO" id="GO:0090563">
    <property type="term" value="F:protein-phosphocysteine-sugar phosphotransferase activity"/>
    <property type="evidence" value="ECO:0007669"/>
    <property type="project" value="TreeGrafter"/>
</dbReference>
<evidence type="ECO:0000256" key="12">
    <source>
        <dbReference type="SAM" id="MobiDB-lite"/>
    </source>
</evidence>
<evidence type="ECO:0000256" key="5">
    <source>
        <dbReference type="ARBA" id="ARBA00022679"/>
    </source>
</evidence>
<keyword evidence="4" id="KW-0762">Sugar transport</keyword>
<evidence type="ECO:0000259" key="13">
    <source>
        <dbReference type="PROSITE" id="PS51098"/>
    </source>
</evidence>
<sequence>MTPGREPDDIPVIAGFEYESGGKNGGGESTSRAGDDKRPLVSAADSAGRRELAASVAAAFGGSANISSIDACITRLRLTVNDERLVDDLELKRLGALGVIRLGKGSVQAVFGMEAEKLKDQIKAIL</sequence>
<feature type="region of interest" description="Disordered" evidence="12">
    <location>
        <begin position="1"/>
        <end position="39"/>
    </location>
</feature>
<dbReference type="Gene3D" id="3.30.1360.60">
    <property type="entry name" value="Glucose permease domain IIB"/>
    <property type="match status" value="1"/>
</dbReference>
<keyword evidence="5 14" id="KW-0808">Transferase</keyword>
<evidence type="ECO:0000256" key="7">
    <source>
        <dbReference type="ARBA" id="ARBA00022692"/>
    </source>
</evidence>
<accession>A0A9X4L0X8</accession>
<dbReference type="GO" id="GO:0008982">
    <property type="term" value="F:protein-N(PI)-phosphohistidine-sugar phosphotransferase activity"/>
    <property type="evidence" value="ECO:0007669"/>
    <property type="project" value="InterPro"/>
</dbReference>
<keyword evidence="6" id="KW-0598">Phosphotransferase system</keyword>
<dbReference type="NCBIfam" id="TIGR00826">
    <property type="entry name" value="EIIB_glc"/>
    <property type="match status" value="1"/>
</dbReference>
<dbReference type="InterPro" id="IPR050429">
    <property type="entry name" value="PTS_Glucose_EIICBA"/>
</dbReference>
<comment type="caution">
    <text evidence="14">The sequence shown here is derived from an EMBL/GenBank/DDBJ whole genome shotgun (WGS) entry which is preliminary data.</text>
</comment>
<keyword evidence="2" id="KW-0813">Transport</keyword>
<dbReference type="PROSITE" id="PS51098">
    <property type="entry name" value="PTS_EIIB_TYPE_1"/>
    <property type="match status" value="1"/>
</dbReference>
<gene>
    <name evidence="14" type="ORF">OMP40_38480</name>
</gene>
<feature type="domain" description="PTS EIIB type-1" evidence="13">
    <location>
        <begin position="50"/>
        <end position="126"/>
    </location>
</feature>
<evidence type="ECO:0000256" key="8">
    <source>
        <dbReference type="ARBA" id="ARBA00022777"/>
    </source>
</evidence>
<dbReference type="InterPro" id="IPR036878">
    <property type="entry name" value="Glu_permease_IIB"/>
</dbReference>
<evidence type="ECO:0000313" key="14">
    <source>
        <dbReference type="EMBL" id="MDG0814518.1"/>
    </source>
</evidence>
<dbReference type="GO" id="GO:0005886">
    <property type="term" value="C:plasma membrane"/>
    <property type="evidence" value="ECO:0007669"/>
    <property type="project" value="UniProtKB-SubCell"/>
</dbReference>
<evidence type="ECO:0000256" key="6">
    <source>
        <dbReference type="ARBA" id="ARBA00022683"/>
    </source>
</evidence>
<dbReference type="RefSeq" id="WP_277539755.1">
    <property type="nucleotide sequence ID" value="NZ_JAPDIA010000009.1"/>
</dbReference>
<keyword evidence="7" id="KW-0812">Transmembrane</keyword>
<keyword evidence="3" id="KW-1003">Cell membrane</keyword>
<evidence type="ECO:0000313" key="15">
    <source>
        <dbReference type="Proteomes" id="UP001153404"/>
    </source>
</evidence>
<dbReference type="EMBL" id="JAPDIA010000009">
    <property type="protein sequence ID" value="MDG0814518.1"/>
    <property type="molecule type" value="Genomic_DNA"/>
</dbReference>
<dbReference type="GO" id="GO:0016301">
    <property type="term" value="F:kinase activity"/>
    <property type="evidence" value="ECO:0007669"/>
    <property type="project" value="UniProtKB-KW"/>
</dbReference>
<keyword evidence="8" id="KW-0418">Kinase</keyword>
<dbReference type="FunFam" id="3.30.1360.60:FF:000001">
    <property type="entry name" value="PTS system glucose-specific IIBC component PtsG"/>
    <property type="match status" value="1"/>
</dbReference>
<evidence type="ECO:0000256" key="1">
    <source>
        <dbReference type="ARBA" id="ARBA00004651"/>
    </source>
</evidence>
<dbReference type="Proteomes" id="UP001153404">
    <property type="component" value="Unassembled WGS sequence"/>
</dbReference>
<protein>
    <submittedName>
        <fullName evidence="14">Glucose PTS transporter subunit EIIB</fullName>
        <ecNumber evidence="14">2.7.1.-</ecNumber>
    </submittedName>
</protein>
<dbReference type="AlphaFoldDB" id="A0A9X4L0X8"/>
<dbReference type="GO" id="GO:0009401">
    <property type="term" value="P:phosphoenolpyruvate-dependent sugar phosphotransferase system"/>
    <property type="evidence" value="ECO:0007669"/>
    <property type="project" value="UniProtKB-KW"/>
</dbReference>
<dbReference type="CDD" id="cd00212">
    <property type="entry name" value="PTS_IIB_glc"/>
    <property type="match status" value="1"/>
</dbReference>
<evidence type="ECO:0000256" key="9">
    <source>
        <dbReference type="ARBA" id="ARBA00022989"/>
    </source>
</evidence>
<proteinExistence type="predicted"/>
<dbReference type="InterPro" id="IPR001996">
    <property type="entry name" value="PTS_IIB_1"/>
</dbReference>
<dbReference type="SUPFAM" id="SSF55604">
    <property type="entry name" value="Glucose permease domain IIB"/>
    <property type="match status" value="1"/>
</dbReference>
<dbReference type="PANTHER" id="PTHR30009">
    <property type="entry name" value="CYTOCHROME C-TYPE SYNTHESIS PROTEIN AND PTS TRANSMEMBRANE COMPONENT"/>
    <property type="match status" value="1"/>
</dbReference>
<dbReference type="PANTHER" id="PTHR30009:SF20">
    <property type="entry name" value="PTS SYSTEM GLUCOSE-SPECIFIC EIICB COMPONENT-RELATED"/>
    <property type="match status" value="1"/>
</dbReference>
<dbReference type="InterPro" id="IPR018113">
    <property type="entry name" value="PTrfase_EIIB_Cys"/>
</dbReference>
<dbReference type="Pfam" id="PF00367">
    <property type="entry name" value="PTS_EIIB"/>
    <property type="match status" value="1"/>
</dbReference>
<organism evidence="14 15">
    <name type="scientific">Cohnella rhizosphaerae</name>
    <dbReference type="NCBI Taxonomy" id="1457232"/>
    <lineage>
        <taxon>Bacteria</taxon>
        <taxon>Bacillati</taxon>
        <taxon>Bacillota</taxon>
        <taxon>Bacilli</taxon>
        <taxon>Bacillales</taxon>
        <taxon>Paenibacillaceae</taxon>
        <taxon>Cohnella</taxon>
    </lineage>
</organism>
<dbReference type="PROSITE" id="PS01035">
    <property type="entry name" value="PTS_EIIB_TYPE_1_CYS"/>
    <property type="match status" value="1"/>
</dbReference>
<evidence type="ECO:0000256" key="4">
    <source>
        <dbReference type="ARBA" id="ARBA00022597"/>
    </source>
</evidence>
<evidence type="ECO:0000256" key="3">
    <source>
        <dbReference type="ARBA" id="ARBA00022475"/>
    </source>
</evidence>
<name>A0A9X4L0X8_9BACL</name>
<keyword evidence="10" id="KW-0472">Membrane</keyword>
<evidence type="ECO:0000256" key="2">
    <source>
        <dbReference type="ARBA" id="ARBA00022448"/>
    </source>
</evidence>